<evidence type="ECO:0000313" key="2">
    <source>
        <dbReference type="EMBL" id="QDV35116.1"/>
    </source>
</evidence>
<feature type="compositionally biased region" description="Low complexity" evidence="1">
    <location>
        <begin position="551"/>
        <end position="560"/>
    </location>
</feature>
<feature type="compositionally biased region" description="Low complexity" evidence="1">
    <location>
        <begin position="490"/>
        <end position="515"/>
    </location>
</feature>
<dbReference type="KEGG" id="tpla:ElP_30180"/>
<dbReference type="OrthoDB" id="251278at2"/>
<accession>A0A518H2P0</accession>
<dbReference type="RefSeq" id="WP_145270488.1">
    <property type="nucleotide sequence ID" value="NZ_CP036426.1"/>
</dbReference>
<dbReference type="EMBL" id="CP036426">
    <property type="protein sequence ID" value="QDV35116.1"/>
    <property type="molecule type" value="Genomic_DNA"/>
</dbReference>
<protein>
    <recommendedName>
        <fullName evidence="4">Cytochrome c domain-containing protein</fullName>
    </recommendedName>
</protein>
<sequence length="628" mass="64091">MSNLIPPIVVGLGVAVSAYSIVAVAGPVPGPPASRSAQDDGTPADPAPAVGSAEAPPLSQAPLPVGTGAESGPPGQEPQPSRTVLLMKDGKVRSFDGSAVEDRGDFVVRMQEGEVRVPADRVEGRFGSLREAYEYQRDHLPDRDPDEHLRLARWCLTQGMEGEAAEQLRALLSWSPGDSQAADMLKALEASVARREAAVDSGVVRTGGESVGGGGAAASGMAPRDLDVSVLGQIRAYKGPVARPQIFGLPEALAVRRFQDFGNGVHRVLQSRCASCHDEESDRNFRLVRARDPKDLRNSLLVRTNLDATLGLVDPSNPGHSPLLINAVMPHGPDQKPILPNSNSAEYRALWTWIESLRGESAPAPAAASAPMTAPMPAAAPAPMAPGVGLSAPMPNAAADPAFGGGFATQRAGPVAAAAPPPMAAPAPGGVAPAMTPYPHVINQQVQMDATYPGVPADLDFQTVSPLLGPGNAAGLTVGGQPVAPPGSAPAPAGVVPAPGQPRQPQAPQGSLFPPGFIPPPGSMPTAPAPPPAPGAVAPPPGGVPAPAPASPNAAPGQPGVVQQLPDGTQILAQPDGSKMMRLPTGELLPFMDKTDVNGQAPATGGKTGVQIDPALLEKLQKRRNGGQ</sequence>
<feature type="compositionally biased region" description="Pro residues" evidence="1">
    <location>
        <begin position="516"/>
        <end position="550"/>
    </location>
</feature>
<keyword evidence="3" id="KW-1185">Reference proteome</keyword>
<feature type="region of interest" description="Disordered" evidence="1">
    <location>
        <begin position="30"/>
        <end position="82"/>
    </location>
</feature>
<reference evidence="2 3" key="1">
    <citation type="submission" date="2019-02" db="EMBL/GenBank/DDBJ databases">
        <title>Deep-cultivation of Planctomycetes and their phenomic and genomic characterization uncovers novel biology.</title>
        <authorList>
            <person name="Wiegand S."/>
            <person name="Jogler M."/>
            <person name="Boedeker C."/>
            <person name="Pinto D."/>
            <person name="Vollmers J."/>
            <person name="Rivas-Marin E."/>
            <person name="Kohn T."/>
            <person name="Peeters S.H."/>
            <person name="Heuer A."/>
            <person name="Rast P."/>
            <person name="Oberbeckmann S."/>
            <person name="Bunk B."/>
            <person name="Jeske O."/>
            <person name="Meyerdierks A."/>
            <person name="Storesund J.E."/>
            <person name="Kallscheuer N."/>
            <person name="Luecker S."/>
            <person name="Lage O.M."/>
            <person name="Pohl T."/>
            <person name="Merkel B.J."/>
            <person name="Hornburger P."/>
            <person name="Mueller R.-W."/>
            <person name="Bruemmer F."/>
            <person name="Labrenz M."/>
            <person name="Spormann A.M."/>
            <person name="Op den Camp H."/>
            <person name="Overmann J."/>
            <person name="Amann R."/>
            <person name="Jetten M.S.M."/>
            <person name="Mascher T."/>
            <person name="Medema M.H."/>
            <person name="Devos D.P."/>
            <person name="Kaster A.-K."/>
            <person name="Ovreas L."/>
            <person name="Rohde M."/>
            <person name="Galperin M.Y."/>
            <person name="Jogler C."/>
        </authorList>
    </citation>
    <scope>NUCLEOTIDE SEQUENCE [LARGE SCALE GENOMIC DNA]</scope>
    <source>
        <strain evidence="2 3">ElP</strain>
    </source>
</reference>
<organism evidence="2 3">
    <name type="scientific">Tautonia plasticadhaerens</name>
    <dbReference type="NCBI Taxonomy" id="2527974"/>
    <lineage>
        <taxon>Bacteria</taxon>
        <taxon>Pseudomonadati</taxon>
        <taxon>Planctomycetota</taxon>
        <taxon>Planctomycetia</taxon>
        <taxon>Isosphaerales</taxon>
        <taxon>Isosphaeraceae</taxon>
        <taxon>Tautonia</taxon>
    </lineage>
</organism>
<feature type="region of interest" description="Disordered" evidence="1">
    <location>
        <begin position="591"/>
        <end position="613"/>
    </location>
</feature>
<evidence type="ECO:0008006" key="4">
    <source>
        <dbReference type="Google" id="ProtNLM"/>
    </source>
</evidence>
<feature type="region of interest" description="Disordered" evidence="1">
    <location>
        <begin position="478"/>
        <end position="564"/>
    </location>
</feature>
<dbReference type="Proteomes" id="UP000317835">
    <property type="component" value="Chromosome"/>
</dbReference>
<evidence type="ECO:0000313" key="3">
    <source>
        <dbReference type="Proteomes" id="UP000317835"/>
    </source>
</evidence>
<evidence type="ECO:0000256" key="1">
    <source>
        <dbReference type="SAM" id="MobiDB-lite"/>
    </source>
</evidence>
<dbReference type="AlphaFoldDB" id="A0A518H2P0"/>
<proteinExistence type="predicted"/>
<gene>
    <name evidence="2" type="ORF">ElP_30180</name>
</gene>
<name>A0A518H2P0_9BACT</name>